<keyword evidence="2" id="KW-1185">Reference proteome</keyword>
<dbReference type="EMBL" id="WJBC01000003">
    <property type="protein sequence ID" value="MBC3803472.1"/>
    <property type="molecule type" value="Genomic_DNA"/>
</dbReference>
<evidence type="ECO:0000313" key="1">
    <source>
        <dbReference type="EMBL" id="MBC3803472.1"/>
    </source>
</evidence>
<proteinExistence type="predicted"/>
<name>A0ABR6WS83_9FIRM</name>
<protein>
    <recommendedName>
        <fullName evidence="3">Dinitrogenase iron-molybdenum cofactor biosynthesis domain-containing protein</fullName>
    </recommendedName>
</protein>
<evidence type="ECO:0008006" key="3">
    <source>
        <dbReference type="Google" id="ProtNLM"/>
    </source>
</evidence>
<dbReference type="RefSeq" id="WP_186841381.1">
    <property type="nucleotide sequence ID" value="NZ_WJBC01000003.1"/>
</dbReference>
<organism evidence="1 2">
    <name type="scientific">Acetobacterium fimetarium</name>
    <dbReference type="NCBI Taxonomy" id="52691"/>
    <lineage>
        <taxon>Bacteria</taxon>
        <taxon>Bacillati</taxon>
        <taxon>Bacillota</taxon>
        <taxon>Clostridia</taxon>
        <taxon>Eubacteriales</taxon>
        <taxon>Eubacteriaceae</taxon>
        <taxon>Acetobacterium</taxon>
    </lineage>
</organism>
<dbReference type="Proteomes" id="UP000603234">
    <property type="component" value="Unassembled WGS sequence"/>
</dbReference>
<comment type="caution">
    <text evidence="1">The sequence shown here is derived from an EMBL/GenBank/DDBJ whole genome shotgun (WGS) entry which is preliminary data.</text>
</comment>
<gene>
    <name evidence="1" type="ORF">GH808_03360</name>
</gene>
<accession>A0ABR6WS83</accession>
<evidence type="ECO:0000313" key="2">
    <source>
        <dbReference type="Proteomes" id="UP000603234"/>
    </source>
</evidence>
<sequence>MIKIGFPRDFSQLKVLFPEKEKERDLYIVAENTETSEMLGAIRFFYKKNRVDIYEAIRLYQGAQYMVIFDGMVRTLLYKMAEEECTTVAVHQAKEEVEKYFMDHEFTKEAEVLMHKDFPGEFFKPCPGCSEKEK</sequence>
<reference evidence="1 2" key="1">
    <citation type="journal article" date="2020" name="mSystems">
        <title>Defining Genomic and Predicted Metabolic Features of the Acetobacterium Genus.</title>
        <authorList>
            <person name="Ross D.E."/>
            <person name="Marshall C.W."/>
            <person name="Gulliver D."/>
            <person name="May H.D."/>
            <person name="Norman R.S."/>
        </authorList>
    </citation>
    <scope>NUCLEOTIDE SEQUENCE [LARGE SCALE GENOMIC DNA]</scope>
    <source>
        <strain evidence="1 2">DSM 8238</strain>
    </source>
</reference>